<gene>
    <name evidence="7" type="ORF">C922_00879</name>
</gene>
<evidence type="ECO:0000256" key="1">
    <source>
        <dbReference type="ARBA" id="ARBA00004236"/>
    </source>
</evidence>
<feature type="domain" description="VWFA" evidence="6">
    <location>
        <begin position="39"/>
        <end position="240"/>
    </location>
</feature>
<dbReference type="InterPro" id="IPR002035">
    <property type="entry name" value="VWF_A"/>
</dbReference>
<dbReference type="Proteomes" id="UP000030640">
    <property type="component" value="Unassembled WGS sequence"/>
</dbReference>
<dbReference type="Gene3D" id="3.40.50.410">
    <property type="entry name" value="von Willebrand factor, type A domain"/>
    <property type="match status" value="1"/>
</dbReference>
<evidence type="ECO:0000256" key="4">
    <source>
        <dbReference type="SAM" id="Phobius"/>
    </source>
</evidence>
<evidence type="ECO:0000256" key="2">
    <source>
        <dbReference type="ARBA" id="ARBA00022475"/>
    </source>
</evidence>
<feature type="signal peptide" evidence="5">
    <location>
        <begin position="1"/>
        <end position="25"/>
    </location>
</feature>
<keyword evidence="8" id="KW-1185">Reference proteome</keyword>
<dbReference type="SMART" id="SM00327">
    <property type="entry name" value="VWA"/>
    <property type="match status" value="1"/>
</dbReference>
<dbReference type="InterPro" id="IPR000884">
    <property type="entry name" value="TSP1_rpt"/>
</dbReference>
<dbReference type="InterPro" id="IPR036465">
    <property type="entry name" value="vWFA_dom_sf"/>
</dbReference>
<dbReference type="RefSeq" id="XP_008814713.1">
    <property type="nucleotide sequence ID" value="XM_008816491.1"/>
</dbReference>
<evidence type="ECO:0000313" key="7">
    <source>
        <dbReference type="EMBL" id="EUD68483.1"/>
    </source>
</evidence>
<feature type="compositionally biased region" description="Basic and acidic residues" evidence="3">
    <location>
        <begin position="959"/>
        <end position="971"/>
    </location>
</feature>
<feature type="compositionally biased region" description="Acidic residues" evidence="3">
    <location>
        <begin position="586"/>
        <end position="605"/>
    </location>
</feature>
<feature type="compositionally biased region" description="Basic and acidic residues" evidence="3">
    <location>
        <begin position="1104"/>
        <end position="1125"/>
    </location>
</feature>
<feature type="transmembrane region" description="Helical" evidence="4">
    <location>
        <begin position="1249"/>
        <end position="1268"/>
    </location>
</feature>
<keyword evidence="4" id="KW-0472">Membrane</keyword>
<dbReference type="Gene3D" id="2.20.100.10">
    <property type="entry name" value="Thrombospondin type-1 (TSP1) repeat"/>
    <property type="match status" value="1"/>
</dbReference>
<feature type="domain" description="VWFA" evidence="6">
    <location>
        <begin position="317"/>
        <end position="543"/>
    </location>
</feature>
<dbReference type="GeneID" id="20036153"/>
<feature type="region of interest" description="Disordered" evidence="3">
    <location>
        <begin position="563"/>
        <end position="681"/>
    </location>
</feature>
<dbReference type="PROSITE" id="PS50092">
    <property type="entry name" value="TSP1"/>
    <property type="match status" value="1"/>
</dbReference>
<dbReference type="InterPro" id="IPR036383">
    <property type="entry name" value="TSP1_rpt_sf"/>
</dbReference>
<reference evidence="7 8" key="1">
    <citation type="submission" date="2013-02" db="EMBL/GenBank/DDBJ databases">
        <title>The Genome Sequence of Plasmodium inui San Antonio 1.</title>
        <authorList>
            <consortium name="The Broad Institute Genome Sequencing Platform"/>
            <consortium name="The Broad Institute Genome Sequencing Center for Infectious Disease"/>
            <person name="Neafsey D."/>
            <person name="Cheeseman I."/>
            <person name="Volkman S."/>
            <person name="Adams J."/>
            <person name="Walker B."/>
            <person name="Young S.K."/>
            <person name="Zeng Q."/>
            <person name="Gargeya S."/>
            <person name="Fitzgerald M."/>
            <person name="Haas B."/>
            <person name="Abouelleil A."/>
            <person name="Alvarado L."/>
            <person name="Arachchi H.M."/>
            <person name="Berlin A.M."/>
            <person name="Chapman S.B."/>
            <person name="Dewar J."/>
            <person name="Goldberg J."/>
            <person name="Griggs A."/>
            <person name="Gujja S."/>
            <person name="Hansen M."/>
            <person name="Howarth C."/>
            <person name="Imamovic A."/>
            <person name="Larimer J."/>
            <person name="McCowan C."/>
            <person name="Murphy C."/>
            <person name="Neiman D."/>
            <person name="Pearson M."/>
            <person name="Priest M."/>
            <person name="Roberts A."/>
            <person name="Saif S."/>
            <person name="Shea T."/>
            <person name="Sisk P."/>
            <person name="Sykes S."/>
            <person name="Wortman J."/>
            <person name="Nusbaum C."/>
            <person name="Birren B."/>
        </authorList>
    </citation>
    <scope>NUCLEOTIDE SEQUENCE [LARGE SCALE GENOMIC DNA]</scope>
    <source>
        <strain evidence="7 8">San Antonio 1</strain>
    </source>
</reference>
<comment type="subcellular location">
    <subcellularLocation>
        <location evidence="1">Cell membrane</location>
    </subcellularLocation>
</comment>
<keyword evidence="2" id="KW-1003">Cell membrane</keyword>
<feature type="compositionally biased region" description="Basic and acidic residues" evidence="3">
    <location>
        <begin position="990"/>
        <end position="1000"/>
    </location>
</feature>
<evidence type="ECO:0000259" key="6">
    <source>
        <dbReference type="PROSITE" id="PS50234"/>
    </source>
</evidence>
<name>W7AB15_9APIC</name>
<dbReference type="GO" id="GO:0005886">
    <property type="term" value="C:plasma membrane"/>
    <property type="evidence" value="ECO:0007669"/>
    <property type="project" value="UniProtKB-SubCell"/>
</dbReference>
<keyword evidence="5" id="KW-0732">Signal</keyword>
<feature type="region of interest" description="Disordered" evidence="3">
    <location>
        <begin position="907"/>
        <end position="1207"/>
    </location>
</feature>
<dbReference type="Pfam" id="PF00090">
    <property type="entry name" value="TSP_1"/>
    <property type="match status" value="1"/>
</dbReference>
<dbReference type="VEuPathDB" id="PlasmoDB:C922_00879"/>
<evidence type="ECO:0000256" key="3">
    <source>
        <dbReference type="SAM" id="MobiDB-lite"/>
    </source>
</evidence>
<dbReference type="OrthoDB" id="372508at2759"/>
<dbReference type="PROSITE" id="PS50234">
    <property type="entry name" value="VWFA"/>
    <property type="match status" value="2"/>
</dbReference>
<feature type="compositionally biased region" description="Basic and acidic residues" evidence="3">
    <location>
        <begin position="1181"/>
        <end position="1207"/>
    </location>
</feature>
<organism evidence="7 8">
    <name type="scientific">Plasmodium inui San Antonio 1</name>
    <dbReference type="NCBI Taxonomy" id="1237626"/>
    <lineage>
        <taxon>Eukaryota</taxon>
        <taxon>Sar</taxon>
        <taxon>Alveolata</taxon>
        <taxon>Apicomplexa</taxon>
        <taxon>Aconoidasida</taxon>
        <taxon>Haemosporida</taxon>
        <taxon>Plasmodiidae</taxon>
        <taxon>Plasmodium</taxon>
        <taxon>Plasmodium (Plasmodium)</taxon>
    </lineage>
</organism>
<feature type="compositionally biased region" description="Polar residues" evidence="3">
    <location>
        <begin position="980"/>
        <end position="989"/>
    </location>
</feature>
<protein>
    <recommendedName>
        <fullName evidence="6">VWFA domain-containing protein</fullName>
    </recommendedName>
</protein>
<keyword evidence="4" id="KW-0812">Transmembrane</keyword>
<dbReference type="SUPFAM" id="SSF82895">
    <property type="entry name" value="TSP-1 type 1 repeat"/>
    <property type="match status" value="1"/>
</dbReference>
<sequence length="1311" mass="146507">MRRIVRVLLNWILPFFLFRLTQVEGRGLIEKVTSHGDLDLVLLFDAGFKEKKEKEGSKALENITELARKLMVEGERRVNLTYVTYDSVGVQTIARADNRSAKGNTSAARTNGSLQRFSKAVMQTQMQQSQQSSNHLKALNYVGIRHFYDAEDTSTKMVIMFINTEGMPDTDETELSIAHYLLDRKNITLNVITKVNLKSYCHYLHRVGPNTNELLRCVLKNSYYHKSMLIHNLEKFYDDIATNATCSEWSEWSECSVTCNMGYHFSKRNTLNNVENALSGKYKRTGKNCTDQRSLVIQECFDTSCDHSLDVCDIEIDLSLLVDDSSTMSQSFWLKYILKPIRNLISHLNLSSNLVNISLTTFSQETYNWISFSSNLARNRDQLLLFLEYWRFNFGGPSNNLSSALSYMHDHVLNTNEGRPNAHKVLVIFNTGNVSNKAANQAEEIVRNIKLTYGADVYAICLNNSSHGNCKTMSGDSRDIGVSGGTDEMDAPGVVNQDEVDMAGLSKQDKATNNSPVEDAPFFYSYSNLSEFREQLTEIQKNICKNAHQAIVAARRRRRRNLRRANIAGKPSEWHGRRGAKKAGGENEEGEEDEAAEEAIEDDKEQLESEVAPRAEPDADGGTELETKSMVEPGADAASESVAAAAADPSTDPSTDPSIDPSADPQIGQKADQPVDPDVVAESIPPTGLGVVLHEPPNEIEKMAQKLHGDKATNSIVLPPFYIGNGGNLKRSNKNRVILKSLNSLEGIYDAEEEVDVEPTQNPLKKYSSEYNIDALPSYKKKGKGNLICRLLRLLFRKKQKYRLHKIDPKDQEKIKQFIADVKDMNDSEETHHQRERQIEEDFKVMLENIFNNVANSPFSDLHSDSASVSSYSTHLEEEQMGLDLENTLPCSWFYIDAAQMEGDYLPKGGDGSDVDDLADADTSASSSANMDDDSDGEERATPVETGRSILDDVPIDDMLVKEGDLPTSERRKLKRGKRSINQTQGQTTSKEESHDEKNKGPGGKADNMGLVESLLPGNRDEGKKGQHDKTEAGHGGEDRTVLPLPPTSSTQPPSSDGSKPPPQRKFKSKFDIIHRFKNRGAVVDDNTGVSFDTRKYPSPASNGREKRSIHLEEHTEGKKDKPSEHIPNIFQQTNHSKESNKSSNQGDVVAPPPPLSPINYKKRKENEAIIKGGTKSSGHVKVDDSPGMIKDEKNKTSSGTKKETHVSDPNVQVKYDLLEEKHSSIEWITGNYDTVEEDEHADSAIYKYSASFAVIAIVLLGATFLYIRSEKKLTETFSVPFNDFATQKEEKKVECRDQHIELSPDETSWQ</sequence>
<accession>W7AB15</accession>
<feature type="compositionally biased region" description="Low complexity" evidence="3">
    <location>
        <begin position="921"/>
        <end position="930"/>
    </location>
</feature>
<feature type="compositionally biased region" description="Basic and acidic residues" evidence="3">
    <location>
        <begin position="1019"/>
        <end position="1041"/>
    </location>
</feature>
<evidence type="ECO:0000256" key="5">
    <source>
        <dbReference type="SAM" id="SignalP"/>
    </source>
</evidence>
<keyword evidence="4" id="KW-1133">Transmembrane helix</keyword>
<dbReference type="SMART" id="SM00209">
    <property type="entry name" value="TSP1"/>
    <property type="match status" value="1"/>
</dbReference>
<proteinExistence type="predicted"/>
<dbReference type="CDD" id="cd01450">
    <property type="entry name" value="vWFA_subfamily_ECM"/>
    <property type="match status" value="1"/>
</dbReference>
<feature type="chain" id="PRO_5004888115" description="VWFA domain-containing protein" evidence="5">
    <location>
        <begin position="26"/>
        <end position="1311"/>
    </location>
</feature>
<evidence type="ECO:0000313" key="8">
    <source>
        <dbReference type="Proteomes" id="UP000030640"/>
    </source>
</evidence>
<dbReference type="EMBL" id="KI965462">
    <property type="protein sequence ID" value="EUD68483.1"/>
    <property type="molecule type" value="Genomic_DNA"/>
</dbReference>
<dbReference type="SUPFAM" id="SSF53300">
    <property type="entry name" value="vWA-like"/>
    <property type="match status" value="2"/>
</dbReference>
<feature type="compositionally biased region" description="Low complexity" evidence="3">
    <location>
        <begin position="633"/>
        <end position="665"/>
    </location>
</feature>
<dbReference type="Pfam" id="PF00092">
    <property type="entry name" value="VWA"/>
    <property type="match status" value="1"/>
</dbReference>